<dbReference type="GO" id="GO:0005829">
    <property type="term" value="C:cytosol"/>
    <property type="evidence" value="ECO:0007669"/>
    <property type="project" value="TreeGrafter"/>
</dbReference>
<dbReference type="CDD" id="cd00093">
    <property type="entry name" value="HTH_XRE"/>
    <property type="match status" value="1"/>
</dbReference>
<dbReference type="SMART" id="SM00530">
    <property type="entry name" value="HTH_XRE"/>
    <property type="match status" value="1"/>
</dbReference>
<dbReference type="PANTHER" id="PTHR46797:SF19">
    <property type="entry name" value="BLL2473 PROTEIN"/>
    <property type="match status" value="1"/>
</dbReference>
<dbReference type="CDD" id="cd02209">
    <property type="entry name" value="cupin_XRE_C"/>
    <property type="match status" value="1"/>
</dbReference>
<dbReference type="Proteomes" id="UP000019591">
    <property type="component" value="Plasmid EAL2_808p"/>
</dbReference>
<dbReference type="PANTHER" id="PTHR46797">
    <property type="entry name" value="HTH-TYPE TRANSCRIPTIONAL REGULATOR"/>
    <property type="match status" value="1"/>
</dbReference>
<dbReference type="PATRIC" id="fig|1286171.3.peg.2293"/>
<name>W8U9X7_PEPAC</name>
<protein>
    <submittedName>
        <fullName evidence="3">DNA-binding protein</fullName>
    </submittedName>
</protein>
<dbReference type="InterPro" id="IPR050807">
    <property type="entry name" value="TransReg_Diox_bact_type"/>
</dbReference>
<feature type="domain" description="HTH cro/C1-type" evidence="2">
    <location>
        <begin position="10"/>
        <end position="64"/>
    </location>
</feature>
<reference evidence="3 4" key="1">
    <citation type="journal article" date="2014" name="Genome Announc.">
        <title>Complete Genome Sequence of Amino Acid-Utilizing Eubacterium acidaminophilum al-2 (DSM 3953).</title>
        <authorList>
            <person name="Poehlein A."/>
            <person name="Andreesen J.R."/>
            <person name="Daniel R."/>
        </authorList>
    </citation>
    <scope>NUCLEOTIDE SEQUENCE [LARGE SCALE GENOMIC DNA]</scope>
    <source>
        <strain evidence="3 4">DSM 3953</strain>
        <plasmid evidence="4">Plasmid EAL2_808p</plasmid>
    </source>
</reference>
<gene>
    <name evidence="3" type="ORF">EAL2_808p01150</name>
</gene>
<evidence type="ECO:0000313" key="4">
    <source>
        <dbReference type="Proteomes" id="UP000019591"/>
    </source>
</evidence>
<dbReference type="InterPro" id="IPR014710">
    <property type="entry name" value="RmlC-like_jellyroll"/>
</dbReference>
<dbReference type="RefSeq" id="WP_025436535.1">
    <property type="nucleotide sequence ID" value="NZ_CP007453.1"/>
</dbReference>
<accession>W8U9X7</accession>
<dbReference type="InterPro" id="IPR011051">
    <property type="entry name" value="RmlC_Cupin_sf"/>
</dbReference>
<evidence type="ECO:0000259" key="2">
    <source>
        <dbReference type="PROSITE" id="PS50943"/>
    </source>
</evidence>
<dbReference type="EMBL" id="CP007453">
    <property type="protein sequence ID" value="AHM57621.1"/>
    <property type="molecule type" value="Genomic_DNA"/>
</dbReference>
<dbReference type="InterPro" id="IPR013096">
    <property type="entry name" value="Cupin_2"/>
</dbReference>
<dbReference type="SUPFAM" id="SSF47413">
    <property type="entry name" value="lambda repressor-like DNA-binding domains"/>
    <property type="match status" value="1"/>
</dbReference>
<dbReference type="KEGG" id="eac:EAL2_808p01150"/>
<sequence length="185" mass="21204">MPDFSIGKTILEHRKSKGYNIREFSRLTGLSTSLLSQIERDLANPSLNALKAIANALNIPLFTLFINEIDHSLLILRKEDRKKVHRSDNVHVISEMITPEYMKSSNVEMLTMKLEAHSQPSEEYWMHAQEEIALVLKGNPTIFLDDIPYKLNEGDSVRILPNMKHKFVNDEDSPAEIMYVLISIV</sequence>
<dbReference type="eggNOG" id="COG1396">
    <property type="taxonomic scope" value="Bacteria"/>
</dbReference>
<keyword evidence="4" id="KW-1185">Reference proteome</keyword>
<dbReference type="GO" id="GO:0003677">
    <property type="term" value="F:DNA binding"/>
    <property type="evidence" value="ECO:0007669"/>
    <property type="project" value="UniProtKB-KW"/>
</dbReference>
<evidence type="ECO:0000313" key="3">
    <source>
        <dbReference type="EMBL" id="AHM57621.1"/>
    </source>
</evidence>
<geneLocation type="plasmid" evidence="3 4">
    <name>EAL2_808p</name>
</geneLocation>
<keyword evidence="3" id="KW-0614">Plasmid</keyword>
<evidence type="ECO:0000256" key="1">
    <source>
        <dbReference type="ARBA" id="ARBA00023125"/>
    </source>
</evidence>
<dbReference type="InterPro" id="IPR001387">
    <property type="entry name" value="Cro/C1-type_HTH"/>
</dbReference>
<dbReference type="OrthoDB" id="9814553at2"/>
<dbReference type="GO" id="GO:0003700">
    <property type="term" value="F:DNA-binding transcription factor activity"/>
    <property type="evidence" value="ECO:0007669"/>
    <property type="project" value="TreeGrafter"/>
</dbReference>
<keyword evidence="1 3" id="KW-0238">DNA-binding</keyword>
<dbReference type="PROSITE" id="PS50943">
    <property type="entry name" value="HTH_CROC1"/>
    <property type="match status" value="1"/>
</dbReference>
<dbReference type="Gene3D" id="1.10.260.40">
    <property type="entry name" value="lambda repressor-like DNA-binding domains"/>
    <property type="match status" value="1"/>
</dbReference>
<dbReference type="AlphaFoldDB" id="W8U9X7"/>
<dbReference type="Pfam" id="PF07883">
    <property type="entry name" value="Cupin_2"/>
    <property type="match status" value="1"/>
</dbReference>
<dbReference type="Pfam" id="PF01381">
    <property type="entry name" value="HTH_3"/>
    <property type="match status" value="1"/>
</dbReference>
<dbReference type="HOGENOM" id="CLU_085376_1_2_9"/>
<proteinExistence type="predicted"/>
<dbReference type="SUPFAM" id="SSF51182">
    <property type="entry name" value="RmlC-like cupins"/>
    <property type="match status" value="1"/>
</dbReference>
<dbReference type="InterPro" id="IPR010982">
    <property type="entry name" value="Lambda_DNA-bd_dom_sf"/>
</dbReference>
<dbReference type="Gene3D" id="2.60.120.10">
    <property type="entry name" value="Jelly Rolls"/>
    <property type="match status" value="1"/>
</dbReference>
<organism evidence="3 4">
    <name type="scientific">Peptoclostridium acidaminophilum DSM 3953</name>
    <dbReference type="NCBI Taxonomy" id="1286171"/>
    <lineage>
        <taxon>Bacteria</taxon>
        <taxon>Bacillati</taxon>
        <taxon>Bacillota</taxon>
        <taxon>Clostridia</taxon>
        <taxon>Peptostreptococcales</taxon>
        <taxon>Peptoclostridiaceae</taxon>
        <taxon>Peptoclostridium</taxon>
    </lineage>
</organism>